<dbReference type="GO" id="GO:0005737">
    <property type="term" value="C:cytoplasm"/>
    <property type="evidence" value="ECO:0007669"/>
    <property type="project" value="UniProtKB-SubCell"/>
</dbReference>
<dbReference type="Gene3D" id="3.90.20.20">
    <property type="match status" value="1"/>
</dbReference>
<dbReference type="InterPro" id="IPR000740">
    <property type="entry name" value="GrpE"/>
</dbReference>
<comment type="subunit">
    <text evidence="3">Homodimer.</text>
</comment>
<dbReference type="PRINTS" id="PR00773">
    <property type="entry name" value="GRPEPROTEIN"/>
</dbReference>
<dbReference type="GO" id="GO:0006457">
    <property type="term" value="P:protein folding"/>
    <property type="evidence" value="ECO:0007669"/>
    <property type="project" value="InterPro"/>
</dbReference>
<comment type="function">
    <text evidence="3">Participates actively in the response to hyperosmotic and heat shock by preventing the aggregation of stress-denatured proteins, in association with DnaK and GrpE. It is the nucleotide exchange factor for DnaK and may function as a thermosensor. Unfolded proteins bind initially to DnaJ; upon interaction with the DnaJ-bound protein, DnaK hydrolyzes its bound ATP, resulting in the formation of a stable complex. GrpE releases ADP from DnaK; ATP binding to DnaK triggers the release of the substrate protein, thus completing the reaction cycle. Several rounds of ATP-dependent interactions between DnaJ, DnaK and GrpE are required for fully efficient folding.</text>
</comment>
<dbReference type="InterPro" id="IPR009012">
    <property type="entry name" value="GrpE_head"/>
</dbReference>
<dbReference type="GO" id="GO:0051082">
    <property type="term" value="F:unfolded protein binding"/>
    <property type="evidence" value="ECO:0007669"/>
    <property type="project" value="TreeGrafter"/>
</dbReference>
<evidence type="ECO:0000313" key="7">
    <source>
        <dbReference type="Proteomes" id="UP000571183"/>
    </source>
</evidence>
<evidence type="ECO:0000256" key="4">
    <source>
        <dbReference type="RuleBase" id="RU004478"/>
    </source>
</evidence>
<comment type="caution">
    <text evidence="6">The sequence shown here is derived from an EMBL/GenBank/DDBJ whole genome shotgun (WGS) entry which is preliminary data.</text>
</comment>
<feature type="region of interest" description="Disordered" evidence="5">
    <location>
        <begin position="1"/>
        <end position="85"/>
    </location>
</feature>
<evidence type="ECO:0000256" key="1">
    <source>
        <dbReference type="ARBA" id="ARBA00009054"/>
    </source>
</evidence>
<dbReference type="GO" id="GO:0000774">
    <property type="term" value="F:adenyl-nucleotide exchange factor activity"/>
    <property type="evidence" value="ECO:0007669"/>
    <property type="project" value="InterPro"/>
</dbReference>
<dbReference type="HAMAP" id="MF_01151">
    <property type="entry name" value="GrpE"/>
    <property type="match status" value="1"/>
</dbReference>
<name>A0A840DLX1_9MICO</name>
<evidence type="ECO:0000256" key="5">
    <source>
        <dbReference type="SAM" id="MobiDB-lite"/>
    </source>
</evidence>
<dbReference type="InterPro" id="IPR013805">
    <property type="entry name" value="GrpE_CC"/>
</dbReference>
<dbReference type="AlphaFoldDB" id="A0A840DLX1"/>
<dbReference type="GO" id="GO:0051087">
    <property type="term" value="F:protein-folding chaperone binding"/>
    <property type="evidence" value="ECO:0007669"/>
    <property type="project" value="InterPro"/>
</dbReference>
<dbReference type="EMBL" id="JACIFD010000003">
    <property type="protein sequence ID" value="MBB4071068.1"/>
    <property type="molecule type" value="Genomic_DNA"/>
</dbReference>
<proteinExistence type="inferred from homology"/>
<organism evidence="6 7">
    <name type="scientific">Canibacter oris</name>
    <dbReference type="NCBI Taxonomy" id="1365628"/>
    <lineage>
        <taxon>Bacteria</taxon>
        <taxon>Bacillati</taxon>
        <taxon>Actinomycetota</taxon>
        <taxon>Actinomycetes</taxon>
        <taxon>Micrococcales</taxon>
        <taxon>Microbacteriaceae</taxon>
        <taxon>Canibacter</taxon>
    </lineage>
</organism>
<evidence type="ECO:0000256" key="2">
    <source>
        <dbReference type="ARBA" id="ARBA00023186"/>
    </source>
</evidence>
<dbReference type="CDD" id="cd00446">
    <property type="entry name" value="GrpE"/>
    <property type="match status" value="1"/>
</dbReference>
<sequence length="226" mass="23438">MSHEEQRPAGDEVPQQGEPEVNTSGSAAAAEDLTVEDILAAAPNAAAKQQDAAEQSAPASDTADSAAAGAAEPAADGAADSAAGDSAQANVYLEDLRRLTAEYANYRKRTEENAELEKQRAAARVITPLLAILDDFERAAKHGDLPEGSAVAAIAQKLQDTLSRQGLEKFGAVGEEFDPQIHEAIAQVPAPGAEPNTVLDVVEYGYRLGAVELRPAKVAVAVAQDG</sequence>
<feature type="compositionally biased region" description="Basic and acidic residues" evidence="5">
    <location>
        <begin position="1"/>
        <end position="10"/>
    </location>
</feature>
<reference evidence="6" key="1">
    <citation type="submission" date="2020-08" db="EMBL/GenBank/DDBJ databases">
        <title>Sequencing the genomes of 1000 actinobacteria strains.</title>
        <authorList>
            <person name="Klenk H.-P."/>
        </authorList>
    </citation>
    <scope>NUCLEOTIDE SEQUENCE [LARGE SCALE GENOMIC DNA]</scope>
    <source>
        <strain evidence="6">DSM 27064</strain>
    </source>
</reference>
<dbReference type="RefSeq" id="WP_183304263.1">
    <property type="nucleotide sequence ID" value="NZ_JACIFD010000003.1"/>
</dbReference>
<comment type="subcellular location">
    <subcellularLocation>
        <location evidence="3">Cytoplasm</location>
    </subcellularLocation>
</comment>
<keyword evidence="3" id="KW-0346">Stress response</keyword>
<keyword evidence="7" id="KW-1185">Reference proteome</keyword>
<dbReference type="PANTHER" id="PTHR21237:SF23">
    <property type="entry name" value="GRPE PROTEIN HOMOLOG, MITOCHONDRIAL"/>
    <property type="match status" value="1"/>
</dbReference>
<evidence type="ECO:0000313" key="6">
    <source>
        <dbReference type="EMBL" id="MBB4071068.1"/>
    </source>
</evidence>
<keyword evidence="2 3" id="KW-0143">Chaperone</keyword>
<comment type="similarity">
    <text evidence="1 3 4">Belongs to the GrpE family.</text>
</comment>
<dbReference type="GO" id="GO:0042803">
    <property type="term" value="F:protein homodimerization activity"/>
    <property type="evidence" value="ECO:0007669"/>
    <property type="project" value="InterPro"/>
</dbReference>
<evidence type="ECO:0000256" key="3">
    <source>
        <dbReference type="HAMAP-Rule" id="MF_01151"/>
    </source>
</evidence>
<gene>
    <name evidence="3" type="primary">grpE</name>
    <name evidence="6" type="ORF">F5897_000356</name>
</gene>
<feature type="compositionally biased region" description="Low complexity" evidence="5">
    <location>
        <begin position="40"/>
        <end position="85"/>
    </location>
</feature>
<protein>
    <recommendedName>
        <fullName evidence="3">Protein GrpE</fullName>
    </recommendedName>
    <alternativeName>
        <fullName evidence="3">HSP-70 cofactor</fullName>
    </alternativeName>
</protein>
<dbReference type="Gene3D" id="2.30.22.10">
    <property type="entry name" value="Head domain of nucleotide exchange factor GrpE"/>
    <property type="match status" value="1"/>
</dbReference>
<keyword evidence="3" id="KW-0963">Cytoplasm</keyword>
<dbReference type="SUPFAM" id="SSF51064">
    <property type="entry name" value="Head domain of nucleotide exchange factor GrpE"/>
    <property type="match status" value="1"/>
</dbReference>
<dbReference type="Pfam" id="PF01025">
    <property type="entry name" value="GrpE"/>
    <property type="match status" value="1"/>
</dbReference>
<dbReference type="PANTHER" id="PTHR21237">
    <property type="entry name" value="GRPE PROTEIN"/>
    <property type="match status" value="1"/>
</dbReference>
<accession>A0A840DLX1</accession>
<dbReference type="SUPFAM" id="SSF58014">
    <property type="entry name" value="Coiled-coil domain of nucleotide exchange factor GrpE"/>
    <property type="match status" value="1"/>
</dbReference>
<dbReference type="Proteomes" id="UP000571183">
    <property type="component" value="Unassembled WGS sequence"/>
</dbReference>